<dbReference type="RefSeq" id="WP_125742267.1">
    <property type="nucleotide sequence ID" value="NZ_RCOR01000037.1"/>
</dbReference>
<dbReference type="GO" id="GO:0006749">
    <property type="term" value="P:glutathione metabolic process"/>
    <property type="evidence" value="ECO:0007669"/>
    <property type="project" value="TreeGrafter"/>
</dbReference>
<dbReference type="AlphaFoldDB" id="A0A3R9P9K3"/>
<feature type="domain" description="Acetophenone carboxylase-like C-terminal" evidence="3">
    <location>
        <begin position="504"/>
        <end position="678"/>
    </location>
</feature>
<sequence>MPLRIGIDIGGAFTDLVSYDDKTGEMRWVKVETTPADPSIGVLNSVKKSGISMKNANVIVHGQTLVINTIITRSGAKVGLITTKGFRDNLEIQRSNRRDMYNFRYKKPEPFVPRYLRLEVDERVMADGSVLRELNEDQVKQAVKRLLSEGVESICISFINSYANPKHEIRAGEIVKEIAKEVPITLSHEITREWREYERTSTAVLNSYVMPKMQKYLGKLRDSISSMGFSGIYFAMLSSGGMATFDYAERYPIYTIESGPVAGVIGAMAVGEAIGEKNIIALDGGSTTTKASLVENMSPKISAEYHVERDRFRSGYPVIVPVLETVEVGNGGTSEAWIDSVGNLKVGPKAVGADPGPACYGRGGNIPTVTDAYVVNGLLNPKYLLGGELPIHRDLGEKVIREKIAKHFNVSVEQASEGIIKLANDNAALAIRLVSVQKGYDPRDFTLIAYGGSGPMFAPFIAEELEIRKIVVPVIPPGVFSAWGMLLADIKHDVRYTFIVRLDSQDATSKVNSIYEELEKKVREVFASEGFDPKEVVIERYADMRYYGQEHTVRVPIMGGKIGGSEIEEIKERFHSNHYREYSFRLDSSPVEIVNFHVTGIIPVKRIKLAEIPERNNSLEKAVKEERDVFLNGGHLKLKIYDRDMLPRDKTIKGPSIIEGTTSTAIILEGQEGHVDKYGNLVIFAR</sequence>
<evidence type="ECO:0000313" key="4">
    <source>
        <dbReference type="EMBL" id="RSN68022.1"/>
    </source>
</evidence>
<comment type="caution">
    <text evidence="4">The sequence shown here is derived from an EMBL/GenBank/DDBJ whole genome shotgun (WGS) entry which is preliminary data.</text>
</comment>
<dbReference type="EMBL" id="RCOR01000037">
    <property type="protein sequence ID" value="RSN68022.1"/>
    <property type="molecule type" value="Genomic_DNA"/>
</dbReference>
<dbReference type="Pfam" id="PF05378">
    <property type="entry name" value="Hydant_A_N"/>
    <property type="match status" value="1"/>
</dbReference>
<dbReference type="InterPro" id="IPR049517">
    <property type="entry name" value="ACX-like_C"/>
</dbReference>
<dbReference type="GO" id="GO:0005829">
    <property type="term" value="C:cytosol"/>
    <property type="evidence" value="ECO:0007669"/>
    <property type="project" value="TreeGrafter"/>
</dbReference>
<feature type="domain" description="Hydantoinase/oxoprolinase N-terminal" evidence="2">
    <location>
        <begin position="4"/>
        <end position="178"/>
    </location>
</feature>
<proteinExistence type="predicted"/>
<dbReference type="GO" id="GO:0017168">
    <property type="term" value="F:5-oxoprolinase (ATP-hydrolyzing) activity"/>
    <property type="evidence" value="ECO:0007669"/>
    <property type="project" value="TreeGrafter"/>
</dbReference>
<dbReference type="Proteomes" id="UP000278149">
    <property type="component" value="Unassembled WGS sequence"/>
</dbReference>
<organism evidence="4 5">
    <name type="scientific">Candidatus Korarchaeum cryptofilum</name>
    <dbReference type="NCBI Taxonomy" id="498846"/>
    <lineage>
        <taxon>Archaea</taxon>
        <taxon>Thermoproteota</taxon>
        <taxon>Candidatus Korarchaeia</taxon>
        <taxon>Candidatus Korarchaeales</taxon>
        <taxon>Candidatus Korarchaeaceae</taxon>
        <taxon>Candidatus Korarchaeum</taxon>
    </lineage>
</organism>
<protein>
    <submittedName>
        <fullName evidence="4">Hydantoinase/oxoprolinase family protein</fullName>
    </submittedName>
</protein>
<evidence type="ECO:0000259" key="3">
    <source>
        <dbReference type="Pfam" id="PF19278"/>
    </source>
</evidence>
<evidence type="ECO:0000259" key="2">
    <source>
        <dbReference type="Pfam" id="PF05378"/>
    </source>
</evidence>
<feature type="domain" description="Hydantoinase A/oxoprolinase" evidence="1">
    <location>
        <begin position="199"/>
        <end position="493"/>
    </location>
</feature>
<dbReference type="InterPro" id="IPR045079">
    <property type="entry name" value="Oxoprolinase-like"/>
</dbReference>
<evidence type="ECO:0000259" key="1">
    <source>
        <dbReference type="Pfam" id="PF01968"/>
    </source>
</evidence>
<gene>
    <name evidence="4" type="ORF">D9Q81_06990</name>
</gene>
<reference evidence="4 5" key="1">
    <citation type="submission" date="2018-10" db="EMBL/GenBank/DDBJ databases">
        <title>Co-occurring genomic capacity for anaerobic methane metabolism and dissimilatory sulfite reduction discovered in the Korarchaeota.</title>
        <authorList>
            <person name="Mckay L.J."/>
            <person name="Dlakic M."/>
            <person name="Fields M.W."/>
            <person name="Delmont T.O."/>
            <person name="Eren A.M."/>
            <person name="Jay Z.J."/>
            <person name="Klingelsmith K.B."/>
            <person name="Rusch D.B."/>
            <person name="Inskeep W.P."/>
        </authorList>
    </citation>
    <scope>NUCLEOTIDE SEQUENCE [LARGE SCALE GENOMIC DNA]</scope>
    <source>
        <strain evidence="4 5">WS</strain>
    </source>
</reference>
<dbReference type="InterPro" id="IPR002821">
    <property type="entry name" value="Hydantoinase_A"/>
</dbReference>
<dbReference type="InterPro" id="IPR008040">
    <property type="entry name" value="Hydant_A_N"/>
</dbReference>
<dbReference type="PANTHER" id="PTHR11365">
    <property type="entry name" value="5-OXOPROLINASE RELATED"/>
    <property type="match status" value="1"/>
</dbReference>
<evidence type="ECO:0000313" key="5">
    <source>
        <dbReference type="Proteomes" id="UP000278149"/>
    </source>
</evidence>
<name>A0A3R9P9K3_9CREN</name>
<accession>A0A3R9P9K3</accession>
<dbReference type="PANTHER" id="PTHR11365:SF2">
    <property type="entry name" value="5-OXOPROLINASE"/>
    <property type="match status" value="1"/>
</dbReference>
<dbReference type="Pfam" id="PF01968">
    <property type="entry name" value="Hydantoinase_A"/>
    <property type="match status" value="1"/>
</dbReference>
<dbReference type="Pfam" id="PF19278">
    <property type="entry name" value="Hydant_A_C"/>
    <property type="match status" value="1"/>
</dbReference>